<feature type="region of interest" description="Disordered" evidence="1">
    <location>
        <begin position="626"/>
        <end position="668"/>
    </location>
</feature>
<keyword evidence="4" id="KW-1185">Reference proteome</keyword>
<feature type="region of interest" description="Disordered" evidence="1">
    <location>
        <begin position="2083"/>
        <end position="2141"/>
    </location>
</feature>
<feature type="non-terminal residue" evidence="3">
    <location>
        <position position="1"/>
    </location>
</feature>
<feature type="compositionally biased region" description="Gly residues" evidence="1">
    <location>
        <begin position="14"/>
        <end position="23"/>
    </location>
</feature>
<feature type="compositionally biased region" description="Low complexity" evidence="1">
    <location>
        <begin position="559"/>
        <end position="590"/>
    </location>
</feature>
<keyword evidence="2" id="KW-1133">Transmembrane helix</keyword>
<dbReference type="Gene3D" id="2.60.40.3440">
    <property type="match status" value="3"/>
</dbReference>
<gene>
    <name evidence="3" type="ORF">THAOC_03719</name>
</gene>
<evidence type="ECO:0000256" key="1">
    <source>
        <dbReference type="SAM" id="MobiDB-lite"/>
    </source>
</evidence>
<comment type="caution">
    <text evidence="3">The sequence shown here is derived from an EMBL/GenBank/DDBJ whole genome shotgun (WGS) entry which is preliminary data.</text>
</comment>
<dbReference type="Proteomes" id="UP000266841">
    <property type="component" value="Unassembled WGS sequence"/>
</dbReference>
<feature type="region of interest" description="Disordered" evidence="1">
    <location>
        <begin position="100"/>
        <end position="127"/>
    </location>
</feature>
<evidence type="ECO:0000256" key="2">
    <source>
        <dbReference type="SAM" id="Phobius"/>
    </source>
</evidence>
<dbReference type="eggNOG" id="ENOG502T63B">
    <property type="taxonomic scope" value="Eukaryota"/>
</dbReference>
<dbReference type="Pfam" id="PF17963">
    <property type="entry name" value="Big_9"/>
    <property type="match status" value="7"/>
</dbReference>
<name>K0T736_THAOC</name>
<dbReference type="OMA" id="TPPEFIF"/>
<feature type="region of interest" description="Disordered" evidence="1">
    <location>
        <begin position="1960"/>
        <end position="1982"/>
    </location>
</feature>
<accession>K0T736</accession>
<reference evidence="3 4" key="1">
    <citation type="journal article" date="2012" name="Genome Biol.">
        <title>Genome and low-iron response of an oceanic diatom adapted to chronic iron limitation.</title>
        <authorList>
            <person name="Lommer M."/>
            <person name="Specht M."/>
            <person name="Roy A.S."/>
            <person name="Kraemer L."/>
            <person name="Andreson R."/>
            <person name="Gutowska M.A."/>
            <person name="Wolf J."/>
            <person name="Bergner S.V."/>
            <person name="Schilhabel M.B."/>
            <person name="Klostermeier U.C."/>
            <person name="Beiko R.G."/>
            <person name="Rosenstiel P."/>
            <person name="Hippler M."/>
            <person name="Laroche J."/>
        </authorList>
    </citation>
    <scope>NUCLEOTIDE SEQUENCE [LARGE SCALE GENOMIC DNA]</scope>
    <source>
        <strain evidence="3 4">CCMP1005</strain>
    </source>
</reference>
<keyword evidence="2" id="KW-0812">Transmembrane</keyword>
<feature type="region of interest" description="Disordered" evidence="1">
    <location>
        <begin position="196"/>
        <end position="244"/>
    </location>
</feature>
<feature type="transmembrane region" description="Helical" evidence="2">
    <location>
        <begin position="2006"/>
        <end position="2029"/>
    </location>
</feature>
<proteinExistence type="predicted"/>
<evidence type="ECO:0000313" key="4">
    <source>
        <dbReference type="Proteomes" id="UP000266841"/>
    </source>
</evidence>
<evidence type="ECO:0000313" key="3">
    <source>
        <dbReference type="EMBL" id="EJK74593.1"/>
    </source>
</evidence>
<dbReference type="OrthoDB" id="47003at2759"/>
<feature type="transmembrane region" description="Helical" evidence="2">
    <location>
        <begin position="1689"/>
        <end position="1711"/>
    </location>
</feature>
<organism evidence="3 4">
    <name type="scientific">Thalassiosira oceanica</name>
    <name type="common">Marine diatom</name>
    <dbReference type="NCBI Taxonomy" id="159749"/>
    <lineage>
        <taxon>Eukaryota</taxon>
        <taxon>Sar</taxon>
        <taxon>Stramenopiles</taxon>
        <taxon>Ochrophyta</taxon>
        <taxon>Bacillariophyta</taxon>
        <taxon>Coscinodiscophyceae</taxon>
        <taxon>Thalassiosirophycidae</taxon>
        <taxon>Thalassiosirales</taxon>
        <taxon>Thalassiosiraceae</taxon>
        <taxon>Thalassiosira</taxon>
    </lineage>
</organism>
<feature type="region of interest" description="Disordered" evidence="1">
    <location>
        <begin position="446"/>
        <end position="605"/>
    </location>
</feature>
<dbReference type="SUPFAM" id="SSF56300">
    <property type="entry name" value="Metallo-dependent phosphatases"/>
    <property type="match status" value="1"/>
</dbReference>
<dbReference type="NCBIfam" id="NF012211">
    <property type="entry name" value="tand_rpt_95"/>
    <property type="match status" value="1"/>
</dbReference>
<feature type="region of interest" description="Disordered" evidence="1">
    <location>
        <begin position="1041"/>
        <end position="1064"/>
    </location>
</feature>
<feature type="region of interest" description="Disordered" evidence="1">
    <location>
        <begin position="1"/>
        <end position="62"/>
    </location>
</feature>
<dbReference type="EMBL" id="AGNL01003514">
    <property type="protein sequence ID" value="EJK74593.1"/>
    <property type="molecule type" value="Genomic_DNA"/>
</dbReference>
<feature type="region of interest" description="Disordered" evidence="1">
    <location>
        <begin position="934"/>
        <end position="966"/>
    </location>
</feature>
<dbReference type="InterPro" id="IPR029052">
    <property type="entry name" value="Metallo-depent_PP-like"/>
</dbReference>
<keyword evidence="2" id="KW-0472">Membrane</keyword>
<sequence>VSSIFDAAGRRLAGRGGGDGPGGSMDWTVEAVAADGTGGNERRRRDRNGGISRRNAAASETVGIEDIPPATIIVISHGTSTATTAAPTTAATTVAPTVELTLSPTTPSPTTDEPTAAPVTDAPTTDAPTPCVSEAWHFASGVCTNAPLTPGEIGTDGWSTLNACCYVSTGAAACEYVDVCSPDYIVPNTPSPVVSVATGVPTRRPSRCDPTDDGREPCTESPVTKFTYSREPTPEPTGGNSFLGTPPLFEYSTDEPTAEPTAEAPIAPNGEPFSNPTQLPTGGSWGVGTPPEFIFSTPVPTPWPFSNPTQLPTGGSWGVGTPPEFIFSTPVPTPCGHPFYIVMATGPPAGEVCKNEPLGDYRGVTVYETVEECCSAGFKTGQCRVDDYCGLMPPCGTGPPEMINVACPQPTPVTIVRTSPPTEYPSVGYTLSPTERPIEVIVTDRPTTVPAPTAGPMKSELKPTPREPCVPAWGSGVSPLSEATGKSGKTKGGAGPFVLGLGKSGKTKGGANPEGDDPQGSALGKSGKTKGGEGSFPEGDDPQGSALGKSGKTRGGKPSSTSVTGSGVSAGWAAPDTAPAAPFGSSSGKSGKTKGGNVRSRDYYGVGYNPGLYTRSYRSTVWGAPKDVKPKAEPCKPTAAFDPFEGKSGKTKAGADPLGGKSGKTKAGDSQFRLFGSAKSSKQLNGDGGGLAAPPMDGWNTPPPPPIQGEWSGPQPHGQGWTDITHGKDTGDVEFWPEEEVEVLMQPVLNDDEAQTQMNVAVTIPVLANDPFIPPKPRGQLIQPSSGSARYHETKIIYTPEGGFCGTDKFTYTILDFDKEYSDSAEVTVEVKCPEAAESQGCPSVSDDFAVTYTNESVVVPVMDNDEFVPSDGRGSISQPTHGTVRMEGNQILYVPKSDFCGFDEFTYTIYSADDSCSSPATVGVDVRCETEPELGIITDSPTNKPTPEPEQGSITDSPSKKPTPEPTVFEVIPLANNDYAVVEQGRSVIIFVLANDVIPKDNFEYTLFNDKHSSTATVTVEVTCDETTTTVATTSTSVTTATTTTSTDEEDVGASPTTIPPESTFEANDDFANGVEDTPLSIPVLANDIIPDGASGAFGTPLHGSILDVTENGLIYMPSDGYCGPDEFVYEVYFGDRTESAEVKIEIACVGAEFVDEYSSPAPSVISTPAPIRPSESTPTETLPVEDIVDQGPAGEIEEDFGDAPTTIPPEDTFEVNDVFVNGVQDTPLSIPVLANDIIPDGASGAFEKPLHGSILDFTENGLIYMPADGYCGKDMFVYEVYFGDRTESAEVKIEIACVAVALPIEEIVDPPDDIVDGKEEKPDPSAVNDDAVVAMNSGVNMINVLANDVDPSGYELFVKAISFDASHGVCEVPNEGEAIVYVPNADFTGSDMCVYSACNADGNCDTAVVAITVAASEDGIAVEIVTTVPPLPPVFPVEPEPPVFPVEPEPPVFPVEPPVAKNISVDTTQGTGVTIDLGNQFDLDMTEVRIAYASSNGKLAQDEDRLMYKPNRDFVGVEEIEYTVCTLGGDVVCDSSVISITVSEIPRAVSAENDQGLTLQDTAAYFSVLKNDIGEGTLEVDSILTAAGHGTCEVADAGTTVKYTPEDGYVGEDRCVYLACCDCGECDSAVLEINVDSILLAPDGIQTQDNGNVGYSPYPSRDSVAVEDEVEIKSQPLTTETPRQWNYARSILTVVVAAVCAVAALGTVFRFRRSKSIMRSLPAASEEAFPDESLFMSPYSPKREGNSLTGDLKSQIERQLNLSSENISVSAFLTGEATSPPTTNSKRSLSLLSRLSPTRIPDVTPLSPTGSLFTVRSSTSSSSKKTYIVEDTAYGAALTSHTSNGRGMCMDLSEPYTSGTIMAEEVNRVRSRIVLSSGDATEAQLVPPKHGPYDLRAFLSHDGRLNKETGIDGFPRRGCDLRRAPSFDGFEGHEVDITSAIGLRKTLSLRRKKSSYKSVGEKDDYNSEDEDDLTAASSGVNAFDSDSHDLDKYNRRRRDKRRQFRVIVCVGLASLALVCAGVVYLTVGNEGNPSIEKRTAKFFDDAGQNVSLPTSHAPGVIRPTSNLTTVDETIDRDSFHLPVENDGFSFDESGDDESNPAVTEKEDSPMEAGVAGDASFPLSPAQVTMGPNAIGATETPTAPAESALAATVDSGFMNFTATEKENNPMEAVDASLPLPQTQFTKDHPNDAIGATDSTPTAPAESALAATADSGLTSSAGGTLTTFYAIADCPYDDNERQNLMPAYIENLDGDADFMVHLGDLQYAKVDRCREYAYREAAGILGRSAVTTFVLPGDNDINDCDDVSHGESMWLEYLHRFDERWDHPFDVRRWGSLDESFTFVHRRVLYFAINIVGGEPHSRTEKERRHREHLAQIRGTLSEIEDGDFDVMVLLGHAEPSRHHRDFFRGRDGFYSIVAEVGKPTLHLHGDRHEYYEQPGSDELGLDNYIVISLDGESIAPPIRIEIDVSRKSPITVSRVRKGLDVDCCSRGWPTSEEL</sequence>
<feature type="compositionally biased region" description="Basic and acidic residues" evidence="1">
    <location>
        <begin position="206"/>
        <end position="218"/>
    </location>
</feature>
<protein>
    <submittedName>
        <fullName evidence="3">Uncharacterized protein</fullName>
    </submittedName>
</protein>